<dbReference type="EMBL" id="JAROKS010000016">
    <property type="protein sequence ID" value="KAK1795471.1"/>
    <property type="molecule type" value="Genomic_DNA"/>
</dbReference>
<evidence type="ECO:0000313" key="2">
    <source>
        <dbReference type="EMBL" id="KAK1795471.1"/>
    </source>
</evidence>
<dbReference type="AlphaFoldDB" id="A0AAD8ZAL7"/>
<proteinExistence type="predicted"/>
<organism evidence="2 3">
    <name type="scientific">Electrophorus voltai</name>
    <dbReference type="NCBI Taxonomy" id="2609070"/>
    <lineage>
        <taxon>Eukaryota</taxon>
        <taxon>Metazoa</taxon>
        <taxon>Chordata</taxon>
        <taxon>Craniata</taxon>
        <taxon>Vertebrata</taxon>
        <taxon>Euteleostomi</taxon>
        <taxon>Actinopterygii</taxon>
        <taxon>Neopterygii</taxon>
        <taxon>Teleostei</taxon>
        <taxon>Ostariophysi</taxon>
        <taxon>Gymnotiformes</taxon>
        <taxon>Gymnotoidei</taxon>
        <taxon>Gymnotidae</taxon>
        <taxon>Electrophorus</taxon>
    </lineage>
</organism>
<name>A0AAD8ZAL7_9TELE</name>
<evidence type="ECO:0000256" key="1">
    <source>
        <dbReference type="SAM" id="MobiDB-lite"/>
    </source>
</evidence>
<accession>A0AAD8ZAL7</accession>
<comment type="caution">
    <text evidence="2">The sequence shown here is derived from an EMBL/GenBank/DDBJ whole genome shotgun (WGS) entry which is preliminary data.</text>
</comment>
<feature type="compositionally biased region" description="Basic and acidic residues" evidence="1">
    <location>
        <begin position="1"/>
        <end position="15"/>
    </location>
</feature>
<evidence type="ECO:0000313" key="3">
    <source>
        <dbReference type="Proteomes" id="UP001239994"/>
    </source>
</evidence>
<sequence>MRTNGERENGTRGDECVAGTASLGRQGPPEKANRPQAQPKGHAGHQRLKAAVLFQQLQVDRARHNDLESRMAASTAKLAQRFVFHPEGGRMKTASTCLDKPAAWNWTVSSSSGSRLNSPQSFHVLEFQTWKLVCISGAGVCSFVLQKAIYEESVTEQSSPRWAHWARWTAVVGKPFSQLALQLLVTQRDFSPASSAASHCGSL</sequence>
<reference evidence="2" key="1">
    <citation type="submission" date="2023-03" db="EMBL/GenBank/DDBJ databases">
        <title>Electrophorus voltai genome.</title>
        <authorList>
            <person name="Bian C."/>
        </authorList>
    </citation>
    <scope>NUCLEOTIDE SEQUENCE</scope>
    <source>
        <strain evidence="2">CB-2022</strain>
        <tissue evidence="2">Muscle</tissue>
    </source>
</reference>
<gene>
    <name evidence="2" type="ORF">P4O66_010639</name>
</gene>
<dbReference type="Proteomes" id="UP001239994">
    <property type="component" value="Unassembled WGS sequence"/>
</dbReference>
<feature type="region of interest" description="Disordered" evidence="1">
    <location>
        <begin position="1"/>
        <end position="46"/>
    </location>
</feature>
<keyword evidence="3" id="KW-1185">Reference proteome</keyword>
<protein>
    <submittedName>
        <fullName evidence="2">Uncharacterized protein</fullName>
    </submittedName>
</protein>